<proteinExistence type="predicted"/>
<evidence type="ECO:0000313" key="3">
    <source>
        <dbReference type="Proteomes" id="UP000230852"/>
    </source>
</evidence>
<name>A0A2H0TYC1_9BACT</name>
<protein>
    <submittedName>
        <fullName evidence="2">Uncharacterized protein</fullName>
    </submittedName>
</protein>
<evidence type="ECO:0000256" key="1">
    <source>
        <dbReference type="SAM" id="MobiDB-lite"/>
    </source>
</evidence>
<organism evidence="2 3">
    <name type="scientific">Candidatus Magasanikbacteria bacterium CG10_big_fil_rev_8_21_14_0_10_36_16</name>
    <dbReference type="NCBI Taxonomy" id="1974645"/>
    <lineage>
        <taxon>Bacteria</taxon>
        <taxon>Candidatus Magasanikiibacteriota</taxon>
    </lineage>
</organism>
<accession>A0A2H0TYC1</accession>
<evidence type="ECO:0000313" key="2">
    <source>
        <dbReference type="EMBL" id="PIR78228.1"/>
    </source>
</evidence>
<dbReference type="Proteomes" id="UP000230852">
    <property type="component" value="Unassembled WGS sequence"/>
</dbReference>
<comment type="caution">
    <text evidence="2">The sequence shown here is derived from an EMBL/GenBank/DDBJ whole genome shotgun (WGS) entry which is preliminary data.</text>
</comment>
<sequence>MENNTQPQPTTPTPDYSNMSEQEKMDTAMKQAGMAPGDIQKMVAKNVAKSMVENTAKSWFRRLISSIFRF</sequence>
<reference evidence="3" key="1">
    <citation type="submission" date="2017-09" db="EMBL/GenBank/DDBJ databases">
        <title>Depth-based differentiation of microbial function through sediment-hosted aquifers and enrichment of novel symbionts in the deep terrestrial subsurface.</title>
        <authorList>
            <person name="Probst A.J."/>
            <person name="Ladd B."/>
            <person name="Jarett J.K."/>
            <person name="Geller-Mcgrath D.E."/>
            <person name="Sieber C.M.K."/>
            <person name="Emerson J.B."/>
            <person name="Anantharaman K."/>
            <person name="Thomas B.C."/>
            <person name="Malmstrom R."/>
            <person name="Stieglmeier M."/>
            <person name="Klingl A."/>
            <person name="Woyke T."/>
            <person name="Ryan C.M."/>
            <person name="Banfield J.F."/>
        </authorList>
    </citation>
    <scope>NUCLEOTIDE SEQUENCE [LARGE SCALE GENOMIC DNA]</scope>
</reference>
<feature type="region of interest" description="Disordered" evidence="1">
    <location>
        <begin position="1"/>
        <end position="28"/>
    </location>
</feature>
<dbReference type="EMBL" id="PFBU01000055">
    <property type="protein sequence ID" value="PIR78228.1"/>
    <property type="molecule type" value="Genomic_DNA"/>
</dbReference>
<gene>
    <name evidence="2" type="ORF">COU28_02755</name>
</gene>
<dbReference type="AlphaFoldDB" id="A0A2H0TYC1"/>